<accession>A0A7Y4MNJ5</accession>
<organism evidence="7 8">
    <name type="scientific">Myxococcus xanthus</name>
    <dbReference type="NCBI Taxonomy" id="34"/>
    <lineage>
        <taxon>Bacteria</taxon>
        <taxon>Pseudomonadati</taxon>
        <taxon>Myxococcota</taxon>
        <taxon>Myxococcia</taxon>
        <taxon>Myxococcales</taxon>
        <taxon>Cystobacterineae</taxon>
        <taxon>Myxococcaceae</taxon>
        <taxon>Myxococcus</taxon>
    </lineage>
</organism>
<evidence type="ECO:0000256" key="1">
    <source>
        <dbReference type="ARBA" id="ARBA00007523"/>
    </source>
</evidence>
<dbReference type="Pfam" id="PF01512">
    <property type="entry name" value="Complex1_51K"/>
    <property type="match status" value="1"/>
</dbReference>
<dbReference type="SUPFAM" id="SSF142984">
    <property type="entry name" value="Nqo1 middle domain-like"/>
    <property type="match status" value="1"/>
</dbReference>
<feature type="domain" description="NADH-ubiquinone oxidoreductase 51kDa subunit iron-sulphur binding" evidence="6">
    <location>
        <begin position="401"/>
        <end position="446"/>
    </location>
</feature>
<gene>
    <name evidence="7" type="ORF">HNV28_00660</name>
</gene>
<comment type="caution">
    <text evidence="7">The sequence shown here is derived from an EMBL/GenBank/DDBJ whole genome shotgun (WGS) entry which is preliminary data.</text>
</comment>
<evidence type="ECO:0000313" key="7">
    <source>
        <dbReference type="EMBL" id="NOJ76886.1"/>
    </source>
</evidence>
<dbReference type="InterPro" id="IPR037207">
    <property type="entry name" value="Nuop51_4Fe4S-bd_sf"/>
</dbReference>
<protein>
    <submittedName>
        <fullName evidence="7">NADH-quinone oxidoreductase subunit D</fullName>
    </submittedName>
</protein>
<sequence>MRPGMATPDLESFYHLGHEPLGDRACQGTACFVARHLQPERWRKALHDDTRVYCLGSCHVAPATTHETARPTARVRAPRAIALERVVTGGARALADYTRQGGYAALMRALSATPEALVAQVERSGLRGRGGAGFPTGRKLRAVAAAPGEEKDVVANADEGDPGAYIDRVLLEEDPHAVLEGLLLAAYAVGARRGHIYVRKEYPLAACVLHVALHEARREGLLGHHILGSGFSCEISLEVGRGSYLCGEETALLNALEGRRPFVRARPPYPAQAGLFGRPTLVQNVETLVNLPWISRHGGEAYAALGIAGSQGTKVLSLNSLFHRPGLYEVELGTPVRTVVEELGGGLRTGPLKGVLIGGPLAGVLPPHLLDTPLGFEELKAVGASVGHGGVVAFDTHTSIAALVHHVFSFGAYESCGKCTPCRLGARHIEQRFARVLETGPVSGADGWEDVVEALRLTSLCGHGTGLGEFAQSVLRYYREEVEACFT</sequence>
<dbReference type="PROSITE" id="PS00645">
    <property type="entry name" value="COMPLEX1_51K_2"/>
    <property type="match status" value="1"/>
</dbReference>
<dbReference type="Gene3D" id="3.40.50.11540">
    <property type="entry name" value="NADH-ubiquinone oxidoreductase 51kDa subunit"/>
    <property type="match status" value="1"/>
</dbReference>
<keyword evidence="3" id="KW-0479">Metal-binding</keyword>
<keyword evidence="5" id="KW-0411">Iron-sulfur</keyword>
<evidence type="ECO:0000259" key="6">
    <source>
        <dbReference type="SMART" id="SM00928"/>
    </source>
</evidence>
<dbReference type="SUPFAM" id="SSF142019">
    <property type="entry name" value="Nqo1 FMN-binding domain-like"/>
    <property type="match status" value="1"/>
</dbReference>
<comment type="similarity">
    <text evidence="1">Belongs to the complex I 51 kDa subunit family.</text>
</comment>
<dbReference type="InterPro" id="IPR011538">
    <property type="entry name" value="Nuo51_FMN-bd"/>
</dbReference>
<evidence type="ECO:0000313" key="8">
    <source>
        <dbReference type="Proteomes" id="UP000533080"/>
    </source>
</evidence>
<keyword evidence="4" id="KW-0408">Iron</keyword>
<dbReference type="GO" id="GO:0008137">
    <property type="term" value="F:NADH dehydrogenase (ubiquinone) activity"/>
    <property type="evidence" value="ECO:0007669"/>
    <property type="project" value="InterPro"/>
</dbReference>
<dbReference type="InterPro" id="IPR001949">
    <property type="entry name" value="NADH-UbQ_OxRdtase_51kDa_CS"/>
</dbReference>
<reference evidence="7 8" key="1">
    <citation type="submission" date="2020-05" db="EMBL/GenBank/DDBJ databases">
        <authorList>
            <person name="Whitworth D."/>
        </authorList>
    </citation>
    <scope>NUCLEOTIDE SEQUENCE [LARGE SCALE GENOMIC DNA]</scope>
    <source>
        <strain evidence="7 8">AM005</strain>
    </source>
</reference>
<dbReference type="Gene3D" id="1.20.1440.230">
    <property type="entry name" value="NADH-ubiquinone oxidoreductase 51kDa subunit, iron-sulphur binding domain"/>
    <property type="match status" value="1"/>
</dbReference>
<dbReference type="EMBL" id="JABFNT010000002">
    <property type="protein sequence ID" value="NOJ76886.1"/>
    <property type="molecule type" value="Genomic_DNA"/>
</dbReference>
<evidence type="ECO:0000256" key="2">
    <source>
        <dbReference type="ARBA" id="ARBA00022485"/>
    </source>
</evidence>
<dbReference type="GO" id="GO:0010181">
    <property type="term" value="F:FMN binding"/>
    <property type="evidence" value="ECO:0007669"/>
    <property type="project" value="InterPro"/>
</dbReference>
<dbReference type="Gene3D" id="3.10.20.600">
    <property type="match status" value="1"/>
</dbReference>
<dbReference type="AlphaFoldDB" id="A0A7Y4MNJ5"/>
<dbReference type="GO" id="GO:0051539">
    <property type="term" value="F:4 iron, 4 sulfur cluster binding"/>
    <property type="evidence" value="ECO:0007669"/>
    <property type="project" value="UniProtKB-KW"/>
</dbReference>
<dbReference type="PANTHER" id="PTHR43578:SF3">
    <property type="entry name" value="NADH-QUINONE OXIDOREDUCTASE SUBUNIT F"/>
    <property type="match status" value="1"/>
</dbReference>
<keyword evidence="2" id="KW-0004">4Fe-4S</keyword>
<dbReference type="SMART" id="SM00928">
    <property type="entry name" value="NADH_4Fe-4S"/>
    <property type="match status" value="1"/>
</dbReference>
<evidence type="ECO:0000256" key="3">
    <source>
        <dbReference type="ARBA" id="ARBA00022723"/>
    </source>
</evidence>
<proteinExistence type="inferred from homology"/>
<dbReference type="Gene3D" id="6.10.250.1450">
    <property type="match status" value="1"/>
</dbReference>
<dbReference type="InterPro" id="IPR037225">
    <property type="entry name" value="Nuo51_FMN-bd_sf"/>
</dbReference>
<name>A0A7Y4MNJ5_MYXXA</name>
<dbReference type="Pfam" id="PF10589">
    <property type="entry name" value="NADH_4Fe-4S"/>
    <property type="match status" value="1"/>
</dbReference>
<dbReference type="SUPFAM" id="SSF140490">
    <property type="entry name" value="Nqo1C-terminal domain-like"/>
    <property type="match status" value="1"/>
</dbReference>
<evidence type="ECO:0000256" key="4">
    <source>
        <dbReference type="ARBA" id="ARBA00023004"/>
    </source>
</evidence>
<dbReference type="GO" id="GO:0046872">
    <property type="term" value="F:metal ion binding"/>
    <property type="evidence" value="ECO:0007669"/>
    <property type="project" value="UniProtKB-KW"/>
</dbReference>
<dbReference type="Proteomes" id="UP000533080">
    <property type="component" value="Unassembled WGS sequence"/>
</dbReference>
<dbReference type="PANTHER" id="PTHR43578">
    <property type="entry name" value="NADH-QUINONE OXIDOREDUCTASE SUBUNIT F"/>
    <property type="match status" value="1"/>
</dbReference>
<dbReference type="InterPro" id="IPR019575">
    <property type="entry name" value="Nuop51_4Fe4S-bd"/>
</dbReference>
<evidence type="ECO:0000256" key="5">
    <source>
        <dbReference type="ARBA" id="ARBA00023014"/>
    </source>
</evidence>